<dbReference type="InterPro" id="IPR003653">
    <property type="entry name" value="Peptidase_C48_C"/>
</dbReference>
<evidence type="ECO:0000256" key="3">
    <source>
        <dbReference type="ARBA" id="ARBA00022801"/>
    </source>
</evidence>
<accession>A0AAD7IUY1</accession>
<dbReference type="PANTHER" id="PTHR46915:SF2">
    <property type="entry name" value="UBIQUITIN-LIKE PROTEASE 4"/>
    <property type="match status" value="1"/>
</dbReference>
<dbReference type="InterPro" id="IPR038765">
    <property type="entry name" value="Papain-like_cys_pep_sf"/>
</dbReference>
<dbReference type="SUPFAM" id="SSF54001">
    <property type="entry name" value="Cysteine proteinases"/>
    <property type="match status" value="1"/>
</dbReference>
<feature type="region of interest" description="Disordered" evidence="5">
    <location>
        <begin position="613"/>
        <end position="651"/>
    </location>
</feature>
<dbReference type="Proteomes" id="UP001215598">
    <property type="component" value="Unassembled WGS sequence"/>
</dbReference>
<evidence type="ECO:0000256" key="2">
    <source>
        <dbReference type="ARBA" id="ARBA00022670"/>
    </source>
</evidence>
<evidence type="ECO:0000256" key="5">
    <source>
        <dbReference type="SAM" id="MobiDB-lite"/>
    </source>
</evidence>
<evidence type="ECO:0000256" key="4">
    <source>
        <dbReference type="ARBA" id="ARBA00022807"/>
    </source>
</evidence>
<gene>
    <name evidence="7" type="ORF">B0H16DRAFT_1548645</name>
</gene>
<reference evidence="7" key="1">
    <citation type="submission" date="2023-03" db="EMBL/GenBank/DDBJ databases">
        <title>Massive genome expansion in bonnet fungi (Mycena s.s.) driven by repeated elements and novel gene families across ecological guilds.</title>
        <authorList>
            <consortium name="Lawrence Berkeley National Laboratory"/>
            <person name="Harder C.B."/>
            <person name="Miyauchi S."/>
            <person name="Viragh M."/>
            <person name="Kuo A."/>
            <person name="Thoen E."/>
            <person name="Andreopoulos B."/>
            <person name="Lu D."/>
            <person name="Skrede I."/>
            <person name="Drula E."/>
            <person name="Henrissat B."/>
            <person name="Morin E."/>
            <person name="Kohler A."/>
            <person name="Barry K."/>
            <person name="LaButti K."/>
            <person name="Morin E."/>
            <person name="Salamov A."/>
            <person name="Lipzen A."/>
            <person name="Mereny Z."/>
            <person name="Hegedus B."/>
            <person name="Baldrian P."/>
            <person name="Stursova M."/>
            <person name="Weitz H."/>
            <person name="Taylor A."/>
            <person name="Grigoriev I.V."/>
            <person name="Nagy L.G."/>
            <person name="Martin F."/>
            <person name="Kauserud H."/>
        </authorList>
    </citation>
    <scope>NUCLEOTIDE SEQUENCE</scope>
    <source>
        <strain evidence="7">CBHHK182m</strain>
    </source>
</reference>
<feature type="region of interest" description="Disordered" evidence="5">
    <location>
        <begin position="1227"/>
        <end position="1307"/>
    </location>
</feature>
<organism evidence="7 8">
    <name type="scientific">Mycena metata</name>
    <dbReference type="NCBI Taxonomy" id="1033252"/>
    <lineage>
        <taxon>Eukaryota</taxon>
        <taxon>Fungi</taxon>
        <taxon>Dikarya</taxon>
        <taxon>Basidiomycota</taxon>
        <taxon>Agaricomycotina</taxon>
        <taxon>Agaricomycetes</taxon>
        <taxon>Agaricomycetidae</taxon>
        <taxon>Agaricales</taxon>
        <taxon>Marasmiineae</taxon>
        <taxon>Mycenaceae</taxon>
        <taxon>Mycena</taxon>
    </lineage>
</organism>
<dbReference type="Gene3D" id="3.40.395.10">
    <property type="entry name" value="Adenoviral Proteinase, Chain A"/>
    <property type="match status" value="1"/>
</dbReference>
<dbReference type="EMBL" id="JARKIB010000063">
    <property type="protein sequence ID" value="KAJ7751048.1"/>
    <property type="molecule type" value="Genomic_DNA"/>
</dbReference>
<keyword evidence="4" id="KW-0788">Thiol protease</keyword>
<feature type="domain" description="Ubiquitin-like protease family profile" evidence="6">
    <location>
        <begin position="343"/>
        <end position="526"/>
    </location>
</feature>
<evidence type="ECO:0000259" key="6">
    <source>
        <dbReference type="PROSITE" id="PS50600"/>
    </source>
</evidence>
<dbReference type="GO" id="GO:0008234">
    <property type="term" value="F:cysteine-type peptidase activity"/>
    <property type="evidence" value="ECO:0007669"/>
    <property type="project" value="UniProtKB-KW"/>
</dbReference>
<feature type="compositionally biased region" description="Basic and acidic residues" evidence="5">
    <location>
        <begin position="1249"/>
        <end position="1277"/>
    </location>
</feature>
<sequence>MAFNGNQRAPCLYRTRRLPSDTDYYAVPHVDTTLVQQVPLPPSYLHRIFYIGTKKYCAWSPNSTQLPFYPGSGAVPPSRDIPAQSARRLDGHLGPKDPTRNPQLYVVGRPWLPLIEKRDENDIEPDVSYEDVFDVWTTDNRDGIWGSIDRGFITRLTSAHRTVTTRIRHCKMAMPHTAEDHIYLIHDEDLTALNKIQHFDEAVDAVKSIQRCLLEQRAWIRYVEAYPYGRRPPEDLQREIQELKRRGIQPADDGLIGLWLNGAEIPPLRFWWFLNKAKVPCFILDEVGDVPWTIHPQTSPVLATDIQSLMDRAPYDHLAILPACTLLRRPGVFQDADTVIARNGLRGDKLQCIIEERGRLNDLVVNQGIEFCRADLVERSPAIAAEFHLFNTYFLELFESKGYTGRKKLLKHFQLSDKKWLLLPIHMVDPYEHWLLALFYLAREFLSSSCSDPIKSIHLFLLNSVARSEPTVEKRLSDCLKQIFRVKLPSVDFDSLRKQPVWIKNIPHQYNSWDCGFYLLHYLACILRAPLYYLENFMKPEGAPCNWLKQNIDGAREALLRRISDLVDEYDRVPIQIESDSDSEGESVAEMEIAAADEGNHVGAMEVDQCAPELPASQPDSMDVQSHPAPQPDLESGTPHAGTDVPDEAVPPAIEPLDGPHALALDLQNDIEMVSEEESSELWISESSRPPMKVEWGWYVCSACRDATERSARRVAAVIPEQDRSMVNDLESRVDSKEENNWHLNQECNVPECWARQPLGGDCAISRRYLHHLQAACLGFTSDEAYAEHERATARRENPPLILPDEDIEMSNVAVEEGQAIVEDASDTAQDAQLTEHMKKLKLLQGVRGRQVMNVFMHEDSAAQKRLEGVCDLLDAQLRLKTEQRDVAESRLEALATELQEVERQLAESQAGFNAQREQLQSRIVQMGHELEAQQRQPLPVANSQSPLTRSASGSGLSLRTTPLIFWDLSAAGLARLSDRQLRELRATLLGMRQPGYDDPPEIFARWLQVHGDNQIMGVPLSQPNSIVDLRDVRGRNRVLSLIPTKGKESRLRHQSRLWRITSLLGMPGAYGKLLVDCKVEVTQAPRAAVELGDEAETPDAVARFLASRGVTIAEADDAWQFIVNLVREGAKKNREDYLSLLREIQNKVEVVGKPVGLRTREQDQLASFDALMGILQEGERWAPPPDIVRAQVQSLMNGTRPQGRADTVAPGPGILQGARDRVRRLLHGTGPQGGLDRPPSAVARGRGGRQDRPQSDHDSGPMRGRSPERDERRDRYYTAPWNFARSSDRSRSPRGYDSRGDQRRYR</sequence>
<comment type="similarity">
    <text evidence="1">Belongs to the peptidase C48 family.</text>
</comment>
<feature type="compositionally biased region" description="Basic and acidic residues" evidence="5">
    <location>
        <begin position="1287"/>
        <end position="1307"/>
    </location>
</feature>
<evidence type="ECO:0000256" key="1">
    <source>
        <dbReference type="ARBA" id="ARBA00005234"/>
    </source>
</evidence>
<dbReference type="Pfam" id="PF02902">
    <property type="entry name" value="Peptidase_C48"/>
    <property type="match status" value="1"/>
</dbReference>
<proteinExistence type="inferred from homology"/>
<evidence type="ECO:0000313" key="8">
    <source>
        <dbReference type="Proteomes" id="UP001215598"/>
    </source>
</evidence>
<keyword evidence="3" id="KW-0378">Hydrolase</keyword>
<protein>
    <recommendedName>
        <fullName evidence="6">Ubiquitin-like protease family profile domain-containing protein</fullName>
    </recommendedName>
</protein>
<dbReference type="GO" id="GO:0019783">
    <property type="term" value="F:ubiquitin-like protein peptidase activity"/>
    <property type="evidence" value="ECO:0007669"/>
    <property type="project" value="UniProtKB-ARBA"/>
</dbReference>
<keyword evidence="2" id="KW-0645">Protease</keyword>
<dbReference type="GO" id="GO:0016926">
    <property type="term" value="P:protein desumoylation"/>
    <property type="evidence" value="ECO:0007669"/>
    <property type="project" value="UniProtKB-ARBA"/>
</dbReference>
<evidence type="ECO:0000313" key="7">
    <source>
        <dbReference type="EMBL" id="KAJ7751048.1"/>
    </source>
</evidence>
<dbReference type="PANTHER" id="PTHR46915">
    <property type="entry name" value="UBIQUITIN-LIKE PROTEASE 4-RELATED"/>
    <property type="match status" value="1"/>
</dbReference>
<dbReference type="PROSITE" id="PS50600">
    <property type="entry name" value="ULP_PROTEASE"/>
    <property type="match status" value="1"/>
</dbReference>
<name>A0AAD7IUY1_9AGAR</name>
<comment type="caution">
    <text evidence="7">The sequence shown here is derived from an EMBL/GenBank/DDBJ whole genome shotgun (WGS) entry which is preliminary data.</text>
</comment>
<dbReference type="GO" id="GO:0006508">
    <property type="term" value="P:proteolysis"/>
    <property type="evidence" value="ECO:0007669"/>
    <property type="project" value="UniProtKB-KW"/>
</dbReference>
<keyword evidence="8" id="KW-1185">Reference proteome</keyword>
<feature type="region of interest" description="Disordered" evidence="5">
    <location>
        <begin position="934"/>
        <end position="955"/>
    </location>
</feature>